<dbReference type="EMBL" id="HQ832413">
    <property type="protein sequence ID" value="ADZ36804.1"/>
    <property type="molecule type" value="Genomic_DNA"/>
</dbReference>
<evidence type="ECO:0000313" key="2">
    <source>
        <dbReference type="EMBL" id="ADZ36804.1"/>
    </source>
</evidence>
<reference evidence="2" key="1">
    <citation type="journal article" date="2011" name="Gene">
        <title>Identification and characterization of genes encoding two novel LEA proteins in Antarctic and temperate strains of Chlorella vulgaris.</title>
        <authorList>
            <person name="Liu X."/>
            <person name="Wang Y."/>
            <person name="Gao H."/>
            <person name="Xu X."/>
        </authorList>
    </citation>
    <scope>NUCLEOTIDE SEQUENCE</scope>
    <source>
        <strain evidence="2">UTEX259</strain>
    </source>
</reference>
<name>G0YUY4_CHLVU</name>
<protein>
    <submittedName>
        <fullName evidence="2">Uncharacterized protein</fullName>
    </submittedName>
</protein>
<feature type="compositionally biased region" description="Basic and acidic residues" evidence="1">
    <location>
        <begin position="1"/>
        <end position="26"/>
    </location>
</feature>
<evidence type="ECO:0000256" key="1">
    <source>
        <dbReference type="SAM" id="MobiDB-lite"/>
    </source>
</evidence>
<feature type="compositionally biased region" description="Gly residues" evidence="1">
    <location>
        <begin position="39"/>
        <end position="49"/>
    </location>
</feature>
<feature type="compositionally biased region" description="Low complexity" evidence="1">
    <location>
        <begin position="50"/>
        <end position="66"/>
    </location>
</feature>
<organism evidence="2">
    <name type="scientific">Chlorella vulgaris</name>
    <name type="common">Green alga</name>
    <dbReference type="NCBI Taxonomy" id="3077"/>
    <lineage>
        <taxon>Eukaryota</taxon>
        <taxon>Viridiplantae</taxon>
        <taxon>Chlorophyta</taxon>
        <taxon>core chlorophytes</taxon>
        <taxon>Trebouxiophyceae</taxon>
        <taxon>Chlorellales</taxon>
        <taxon>Chlorellaceae</taxon>
        <taxon>Chlorella clade</taxon>
        <taxon>Chlorella</taxon>
    </lineage>
</organism>
<proteinExistence type="predicted"/>
<feature type="compositionally biased region" description="Low complexity" evidence="1">
    <location>
        <begin position="27"/>
        <end position="38"/>
    </location>
</feature>
<dbReference type="AlphaFoldDB" id="G0YUY4"/>
<accession>G0YUY4</accession>
<sequence length="156" mass="16326">MERIKEALTGKSADQRDVERDVRKGEAVGTGTAATGGTEYTGGVAGGPAHGSTGTKTTTTSTTGHTASVPVAGAESDVQKGSGATTCAQEYFTKTEDRPVVKERVELIQEHRPVEKEFVVETRATGVEREIPGGEVERLGTTERIVAVTPPKGPCE</sequence>
<feature type="region of interest" description="Disordered" evidence="1">
    <location>
        <begin position="1"/>
        <end position="83"/>
    </location>
</feature>